<evidence type="ECO:0000256" key="9">
    <source>
        <dbReference type="ARBA" id="ARBA00022989"/>
    </source>
</evidence>
<evidence type="ECO:0000256" key="8">
    <source>
        <dbReference type="ARBA" id="ARBA00022982"/>
    </source>
</evidence>
<evidence type="ECO:0000313" key="16">
    <source>
        <dbReference type="Proteomes" id="UP000603912"/>
    </source>
</evidence>
<proteinExistence type="inferred from homology"/>
<organism evidence="15 16">
    <name type="scientific">Alsobacter metallidurans</name>
    <dbReference type="NCBI Taxonomy" id="340221"/>
    <lineage>
        <taxon>Bacteria</taxon>
        <taxon>Pseudomonadati</taxon>
        <taxon>Pseudomonadota</taxon>
        <taxon>Alphaproteobacteria</taxon>
        <taxon>Hyphomicrobiales</taxon>
        <taxon>Alsobacteraceae</taxon>
        <taxon>Alsobacter</taxon>
    </lineage>
</organism>
<reference evidence="15" key="2">
    <citation type="submission" date="2020-09" db="EMBL/GenBank/DDBJ databases">
        <authorList>
            <person name="Sun Q."/>
            <person name="Zhou Y."/>
        </authorList>
    </citation>
    <scope>NUCLEOTIDE SEQUENCE</scope>
    <source>
        <strain evidence="15">CGMCC 1.12214</strain>
    </source>
</reference>
<feature type="transmembrane region" description="Helical" evidence="13">
    <location>
        <begin position="49"/>
        <end position="67"/>
    </location>
</feature>
<dbReference type="PANTHER" id="PTHR30529:SF1">
    <property type="entry name" value="CYTOCHROME B561 HOMOLOG 2"/>
    <property type="match status" value="1"/>
</dbReference>
<keyword evidence="5" id="KW-0349">Heme</keyword>
<reference evidence="15" key="1">
    <citation type="journal article" date="2014" name="Int. J. Syst. Evol. Microbiol.">
        <title>Complete genome sequence of Corynebacterium casei LMG S-19264T (=DSM 44701T), isolated from a smear-ripened cheese.</title>
        <authorList>
            <consortium name="US DOE Joint Genome Institute (JGI-PGF)"/>
            <person name="Walter F."/>
            <person name="Albersmeier A."/>
            <person name="Kalinowski J."/>
            <person name="Ruckert C."/>
        </authorList>
    </citation>
    <scope>NUCLEOTIDE SEQUENCE</scope>
    <source>
        <strain evidence="15">CGMCC 1.12214</strain>
    </source>
</reference>
<keyword evidence="6 13" id="KW-0812">Transmembrane</keyword>
<dbReference type="RefSeq" id="WP_188518428.1">
    <property type="nucleotide sequence ID" value="NZ_BMES01000002.1"/>
</dbReference>
<keyword evidence="8" id="KW-0249">Electron transport</keyword>
<evidence type="ECO:0000256" key="2">
    <source>
        <dbReference type="ARBA" id="ARBA00004651"/>
    </source>
</evidence>
<evidence type="ECO:0000256" key="3">
    <source>
        <dbReference type="ARBA" id="ARBA00022448"/>
    </source>
</evidence>
<keyword evidence="9 13" id="KW-1133">Transmembrane helix</keyword>
<name>A0A917I9G7_9HYPH</name>
<evidence type="ECO:0000259" key="14">
    <source>
        <dbReference type="Pfam" id="PF01292"/>
    </source>
</evidence>
<gene>
    <name evidence="15" type="ORF">GCM10007036_28760</name>
</gene>
<keyword evidence="11 13" id="KW-0472">Membrane</keyword>
<dbReference type="AlphaFoldDB" id="A0A917I9G7"/>
<keyword evidence="4" id="KW-1003">Cell membrane</keyword>
<evidence type="ECO:0000256" key="4">
    <source>
        <dbReference type="ARBA" id="ARBA00022475"/>
    </source>
</evidence>
<dbReference type="EMBL" id="BMES01000002">
    <property type="protein sequence ID" value="GGH23191.1"/>
    <property type="molecule type" value="Genomic_DNA"/>
</dbReference>
<evidence type="ECO:0000256" key="11">
    <source>
        <dbReference type="ARBA" id="ARBA00023136"/>
    </source>
</evidence>
<keyword evidence="3" id="KW-0813">Transport</keyword>
<keyword evidence="16" id="KW-1185">Reference proteome</keyword>
<dbReference type="GO" id="GO:0005886">
    <property type="term" value="C:plasma membrane"/>
    <property type="evidence" value="ECO:0007669"/>
    <property type="project" value="UniProtKB-SubCell"/>
</dbReference>
<evidence type="ECO:0000256" key="13">
    <source>
        <dbReference type="SAM" id="Phobius"/>
    </source>
</evidence>
<sequence length="180" mass="19552">MSTTKPDGYSPAAKWLHWLTAACVFILVPVAFTMVRLGEGALTNALYEVHKSVGIIAFLIVAVRVVVRLTRGAPPPEDGLSPFERTLSTWVHRAMYVIVFAMPILGFIGTSMCCAPVNLFWTIPIPITFTGSEETTGRILGIHKVLGFILTGLVALHLAGVLKHVFISRDGVLRRMLPGG</sequence>
<evidence type="ECO:0000256" key="5">
    <source>
        <dbReference type="ARBA" id="ARBA00022617"/>
    </source>
</evidence>
<dbReference type="Proteomes" id="UP000603912">
    <property type="component" value="Unassembled WGS sequence"/>
</dbReference>
<dbReference type="GO" id="GO:0009055">
    <property type="term" value="F:electron transfer activity"/>
    <property type="evidence" value="ECO:0007669"/>
    <property type="project" value="InterPro"/>
</dbReference>
<evidence type="ECO:0000256" key="10">
    <source>
        <dbReference type="ARBA" id="ARBA00023004"/>
    </source>
</evidence>
<feature type="transmembrane region" description="Helical" evidence="13">
    <location>
        <begin position="94"/>
        <end position="121"/>
    </location>
</feature>
<comment type="cofactor">
    <cofactor evidence="1">
        <name>heme b</name>
        <dbReference type="ChEBI" id="CHEBI:60344"/>
    </cofactor>
</comment>
<evidence type="ECO:0000256" key="6">
    <source>
        <dbReference type="ARBA" id="ARBA00022692"/>
    </source>
</evidence>
<dbReference type="PANTHER" id="PTHR30529">
    <property type="entry name" value="CYTOCHROME B561"/>
    <property type="match status" value="1"/>
</dbReference>
<comment type="caution">
    <text evidence="15">The sequence shown here is derived from an EMBL/GenBank/DDBJ whole genome shotgun (WGS) entry which is preliminary data.</text>
</comment>
<comment type="similarity">
    <text evidence="12">Belongs to the cytochrome b561 family.</text>
</comment>
<feature type="transmembrane region" description="Helical" evidence="13">
    <location>
        <begin position="15"/>
        <end position="37"/>
    </location>
</feature>
<feature type="transmembrane region" description="Helical" evidence="13">
    <location>
        <begin position="141"/>
        <end position="166"/>
    </location>
</feature>
<dbReference type="GO" id="GO:0046872">
    <property type="term" value="F:metal ion binding"/>
    <property type="evidence" value="ECO:0007669"/>
    <property type="project" value="UniProtKB-KW"/>
</dbReference>
<protein>
    <submittedName>
        <fullName evidence="15">Cytochrome b</fullName>
    </submittedName>
</protein>
<accession>A0A917I9G7</accession>
<dbReference type="Pfam" id="PF01292">
    <property type="entry name" value="Ni_hydr_CYTB"/>
    <property type="match status" value="1"/>
</dbReference>
<keyword evidence="7" id="KW-0479">Metal-binding</keyword>
<comment type="subcellular location">
    <subcellularLocation>
        <location evidence="2">Cell membrane</location>
        <topology evidence="2">Multi-pass membrane protein</topology>
    </subcellularLocation>
</comment>
<evidence type="ECO:0000256" key="1">
    <source>
        <dbReference type="ARBA" id="ARBA00001970"/>
    </source>
</evidence>
<keyword evidence="10" id="KW-0408">Iron</keyword>
<feature type="domain" description="Cytochrome b561 bacterial/Ni-hydrogenase" evidence="14">
    <location>
        <begin position="9"/>
        <end position="179"/>
    </location>
</feature>
<evidence type="ECO:0000256" key="12">
    <source>
        <dbReference type="ARBA" id="ARBA00037975"/>
    </source>
</evidence>
<dbReference type="InterPro" id="IPR011577">
    <property type="entry name" value="Cyt_b561_bac/Ni-Hgenase"/>
</dbReference>
<evidence type="ECO:0000313" key="15">
    <source>
        <dbReference type="EMBL" id="GGH23191.1"/>
    </source>
</evidence>
<dbReference type="InterPro" id="IPR016174">
    <property type="entry name" value="Di-haem_cyt_TM"/>
</dbReference>
<dbReference type="GO" id="GO:0022904">
    <property type="term" value="P:respiratory electron transport chain"/>
    <property type="evidence" value="ECO:0007669"/>
    <property type="project" value="InterPro"/>
</dbReference>
<dbReference type="SUPFAM" id="SSF81342">
    <property type="entry name" value="Transmembrane di-heme cytochromes"/>
    <property type="match status" value="1"/>
</dbReference>
<evidence type="ECO:0000256" key="7">
    <source>
        <dbReference type="ARBA" id="ARBA00022723"/>
    </source>
</evidence>
<dbReference type="GO" id="GO:0020037">
    <property type="term" value="F:heme binding"/>
    <property type="evidence" value="ECO:0007669"/>
    <property type="project" value="TreeGrafter"/>
</dbReference>
<dbReference type="InterPro" id="IPR052168">
    <property type="entry name" value="Cytochrome_b561_oxidase"/>
</dbReference>